<sequence>MLTANTLPVTRAYARGAGLWRTGPQRTGSGIILKIIYQGTMEQDQDRWNKTGGTRPGQGPMERDRFTIGTRASYHSGPVEALFTFSVVLL</sequence>
<name>A0A6A4SF02_SCOMX</name>
<dbReference type="Proteomes" id="UP000438429">
    <property type="component" value="Unassembled WGS sequence"/>
</dbReference>
<protein>
    <submittedName>
        <fullName evidence="1">Uncharacterized protein</fullName>
    </submittedName>
</protein>
<gene>
    <name evidence="1" type="ORF">F2P81_016362</name>
</gene>
<dbReference type="AlphaFoldDB" id="A0A6A4SF02"/>
<evidence type="ECO:0000313" key="2">
    <source>
        <dbReference type="Proteomes" id="UP000438429"/>
    </source>
</evidence>
<organism evidence="1 2">
    <name type="scientific">Scophthalmus maximus</name>
    <name type="common">Turbot</name>
    <name type="synonym">Psetta maxima</name>
    <dbReference type="NCBI Taxonomy" id="52904"/>
    <lineage>
        <taxon>Eukaryota</taxon>
        <taxon>Metazoa</taxon>
        <taxon>Chordata</taxon>
        <taxon>Craniata</taxon>
        <taxon>Vertebrata</taxon>
        <taxon>Euteleostomi</taxon>
        <taxon>Actinopterygii</taxon>
        <taxon>Neopterygii</taxon>
        <taxon>Teleostei</taxon>
        <taxon>Neoteleostei</taxon>
        <taxon>Acanthomorphata</taxon>
        <taxon>Carangaria</taxon>
        <taxon>Pleuronectiformes</taxon>
        <taxon>Pleuronectoidei</taxon>
        <taxon>Scophthalmidae</taxon>
        <taxon>Scophthalmus</taxon>
    </lineage>
</organism>
<dbReference type="EMBL" id="VEVO01000014">
    <property type="protein sequence ID" value="KAF0031807.1"/>
    <property type="molecule type" value="Genomic_DNA"/>
</dbReference>
<accession>A0A6A4SF02</accession>
<evidence type="ECO:0000313" key="1">
    <source>
        <dbReference type="EMBL" id="KAF0031807.1"/>
    </source>
</evidence>
<proteinExistence type="predicted"/>
<reference evidence="1 2" key="1">
    <citation type="submission" date="2019-06" db="EMBL/GenBank/DDBJ databases">
        <title>Draft genomes of female and male turbot (Scophthalmus maximus).</title>
        <authorList>
            <person name="Xu H."/>
            <person name="Xu X.-W."/>
            <person name="Shao C."/>
            <person name="Chen S."/>
        </authorList>
    </citation>
    <scope>NUCLEOTIDE SEQUENCE [LARGE SCALE GENOMIC DNA]</scope>
    <source>
        <strain evidence="1">Ysfricsl-2016a</strain>
        <tissue evidence="1">Blood</tissue>
    </source>
</reference>
<comment type="caution">
    <text evidence="1">The sequence shown here is derived from an EMBL/GenBank/DDBJ whole genome shotgun (WGS) entry which is preliminary data.</text>
</comment>